<dbReference type="InterPro" id="IPR025420">
    <property type="entry name" value="DUF4143"/>
</dbReference>
<dbReference type="PANTHER" id="PTHR43566:SF2">
    <property type="entry name" value="DUF4143 DOMAIN-CONTAINING PROTEIN"/>
    <property type="match status" value="1"/>
</dbReference>
<dbReference type="InterPro" id="IPR041682">
    <property type="entry name" value="AAA_14"/>
</dbReference>
<dbReference type="RefSeq" id="WP_012228178.1">
    <property type="nucleotide sequence ID" value="NZ_HG422565.1"/>
</dbReference>
<dbReference type="AlphaFoldDB" id="R4Z0T5"/>
<dbReference type="OrthoDB" id="128089at2"/>
<organism evidence="3 4">
    <name type="scientific">Candidatus Neomicrothrix parvicella RN1</name>
    <dbReference type="NCBI Taxonomy" id="1229780"/>
    <lineage>
        <taxon>Bacteria</taxon>
        <taxon>Bacillati</taxon>
        <taxon>Actinomycetota</taxon>
        <taxon>Acidimicrobiia</taxon>
        <taxon>Acidimicrobiales</taxon>
        <taxon>Microthrixaceae</taxon>
        <taxon>Candidatus Neomicrothrix</taxon>
    </lineage>
</organism>
<dbReference type="SUPFAM" id="SSF52540">
    <property type="entry name" value="P-loop containing nucleoside triphosphate hydrolases"/>
    <property type="match status" value="1"/>
</dbReference>
<protein>
    <recommendedName>
        <fullName evidence="5">ATP-binding protein</fullName>
    </recommendedName>
</protein>
<evidence type="ECO:0008006" key="5">
    <source>
        <dbReference type="Google" id="ProtNLM"/>
    </source>
</evidence>
<dbReference type="HOGENOM" id="CLU_041527_3_0_11"/>
<feature type="domain" description="DUF4143" evidence="2">
    <location>
        <begin position="209"/>
        <end position="368"/>
    </location>
</feature>
<evidence type="ECO:0000313" key="4">
    <source>
        <dbReference type="Proteomes" id="UP000018291"/>
    </source>
</evidence>
<evidence type="ECO:0000313" key="3">
    <source>
        <dbReference type="EMBL" id="CCM64303.1"/>
    </source>
</evidence>
<dbReference type="STRING" id="1229780.BN381_360005"/>
<gene>
    <name evidence="3" type="ORF">BN381_360005</name>
</gene>
<dbReference type="Pfam" id="PF13173">
    <property type="entry name" value="AAA_14"/>
    <property type="match status" value="1"/>
</dbReference>
<dbReference type="Proteomes" id="UP000018291">
    <property type="component" value="Unassembled WGS sequence"/>
</dbReference>
<reference evidence="3 4" key="1">
    <citation type="journal article" date="2013" name="ISME J.">
        <title>Metabolic model for the filamentous 'Candidatus Microthrix parvicella' based on genomic and metagenomic analyses.</title>
        <authorList>
            <person name="Jon McIlroy S."/>
            <person name="Kristiansen R."/>
            <person name="Albertsen M."/>
            <person name="Michael Karst S."/>
            <person name="Rossetti S."/>
            <person name="Lund Nielsen J."/>
            <person name="Tandoi V."/>
            <person name="James Seviour R."/>
            <person name="Nielsen P.H."/>
        </authorList>
    </citation>
    <scope>NUCLEOTIDE SEQUENCE [LARGE SCALE GENOMIC DNA]</scope>
    <source>
        <strain evidence="3 4">RN1</strain>
    </source>
</reference>
<name>R4Z0T5_9ACTN</name>
<dbReference type="PANTHER" id="PTHR43566">
    <property type="entry name" value="CONSERVED PROTEIN"/>
    <property type="match status" value="1"/>
</dbReference>
<dbReference type="InterPro" id="IPR027417">
    <property type="entry name" value="P-loop_NTPase"/>
</dbReference>
<evidence type="ECO:0000259" key="2">
    <source>
        <dbReference type="Pfam" id="PF13635"/>
    </source>
</evidence>
<comment type="caution">
    <text evidence="3">The sequence shown here is derived from an EMBL/GenBank/DDBJ whole genome shotgun (WGS) entry which is preliminary data.</text>
</comment>
<dbReference type="EMBL" id="CANL01000030">
    <property type="protein sequence ID" value="CCM64303.1"/>
    <property type="molecule type" value="Genomic_DNA"/>
</dbReference>
<sequence>MNWDPDALIPRRALPIARRRIAASRAVVINGPRQSGKTELLRELHRTAGGTLVSLDDASTRTAALEDPGGFVNGHDAPLFIDEVQRGGDPLLLAVKARLDRSRAKGQVVMAGSTRFLSEPRLSESLAGRVRFVDLWPLAQGEIESTVDGLVDAAFGGMARLLDLRVFAESREQTMARVCRGGFPEAVLADDPSERRDFFSDYVRTITARDVRLIRDIADLAGLRRVVRLSAAQTAGELNIAEFARSADLATDTCRRYLALLETVYLHHLVPAWSRNLTAKVRHRPKIHVTDTGVAAQLLGVGPDALSRPGTSVAGHLLESFVAGELARQLTWSDTDAELFHWSDRGGAEVDLVLESSDGRVVAIEVKAAVDINEADTKWLRKMRDKLDDQFVVGIVLHCGERPRRLGDRVVALPVSSLWADESPNPTRS</sequence>
<keyword evidence="4" id="KW-1185">Reference proteome</keyword>
<evidence type="ECO:0000259" key="1">
    <source>
        <dbReference type="Pfam" id="PF13173"/>
    </source>
</evidence>
<dbReference type="eggNOG" id="COG1373">
    <property type="taxonomic scope" value="Bacteria"/>
</dbReference>
<feature type="domain" description="AAA" evidence="1">
    <location>
        <begin position="24"/>
        <end position="143"/>
    </location>
</feature>
<accession>R4Z0T5</accession>
<dbReference type="Pfam" id="PF13635">
    <property type="entry name" value="DUF4143"/>
    <property type="match status" value="1"/>
</dbReference>
<proteinExistence type="predicted"/>